<organism evidence="11 12">
    <name type="scientific">Solibaculum mannosilyticum</name>
    <dbReference type="NCBI Taxonomy" id="2780922"/>
    <lineage>
        <taxon>Bacteria</taxon>
        <taxon>Bacillati</taxon>
        <taxon>Bacillota</taxon>
        <taxon>Clostridia</taxon>
        <taxon>Eubacteriales</taxon>
        <taxon>Oscillospiraceae</taxon>
        <taxon>Solibaculum</taxon>
    </lineage>
</organism>
<keyword evidence="12" id="KW-1185">Reference proteome</keyword>
<dbReference type="AlphaFoldDB" id="A0A7I8D298"/>
<gene>
    <name evidence="11" type="ORF">C12CBH8_15350</name>
</gene>
<protein>
    <recommendedName>
        <fullName evidence="10">POTRA domain-containing protein</fullName>
    </recommendedName>
</protein>
<name>A0A7I8D298_9FIRM</name>
<dbReference type="KEGG" id="sman:C12CBH8_15350"/>
<feature type="compositionally biased region" description="Low complexity" evidence="8">
    <location>
        <begin position="15"/>
        <end position="35"/>
    </location>
</feature>
<dbReference type="Proteomes" id="UP000593890">
    <property type="component" value="Chromosome"/>
</dbReference>
<evidence type="ECO:0000256" key="2">
    <source>
        <dbReference type="ARBA" id="ARBA00022475"/>
    </source>
</evidence>
<evidence type="ECO:0000256" key="1">
    <source>
        <dbReference type="ARBA" id="ARBA00004370"/>
    </source>
</evidence>
<keyword evidence="2" id="KW-1003">Cell membrane</keyword>
<dbReference type="InterPro" id="IPR013685">
    <property type="entry name" value="POTRA_FtsQ_type"/>
</dbReference>
<keyword evidence="6 9" id="KW-0472">Membrane</keyword>
<feature type="compositionally biased region" description="Basic and acidic residues" evidence="8">
    <location>
        <begin position="85"/>
        <end position="97"/>
    </location>
</feature>
<feature type="compositionally biased region" description="Low complexity" evidence="8">
    <location>
        <begin position="357"/>
        <end position="368"/>
    </location>
</feature>
<evidence type="ECO:0000256" key="5">
    <source>
        <dbReference type="ARBA" id="ARBA00022989"/>
    </source>
</evidence>
<evidence type="ECO:0000259" key="10">
    <source>
        <dbReference type="PROSITE" id="PS51779"/>
    </source>
</evidence>
<evidence type="ECO:0000313" key="11">
    <source>
        <dbReference type="EMBL" id="BCI60896.1"/>
    </source>
</evidence>
<feature type="compositionally biased region" description="Basic and acidic residues" evidence="8">
    <location>
        <begin position="104"/>
        <end position="113"/>
    </location>
</feature>
<feature type="transmembrane region" description="Helical" evidence="9">
    <location>
        <begin position="126"/>
        <end position="148"/>
    </location>
</feature>
<sequence length="403" mass="43064">MDNQKKGSGKARPAGRSGPPQQGKRPPGKKGAPARSGTSPQRTGHSGQSRGTPSAASGKGQKRPTGRTSAPPPKTKTSRVSSLPKKGEAPSLEDRTNQARKMQSRQEARDQNGRRHKRRRKASTRFYSILVVLFAVAIGVTLCMTVFFNIQTIQVQGETRYETEEIIRASGLAKGKNLLLADIKGGEEDLTVKLPYIGSAHIVRQLPATVIIEVEENTPAYAVQMEGGWAVADENGKTLEYLQGQVPSVPVVVGISVTGAPPGYPMEFEDEEQKNKLTDLTKALKENNLIEKTTQMDFTNSSDITVLYDNRITLKCGGAVDLDAKLAMAQEAIARKAPDEQKATIVLTSTQATVRFGDASSGSSSQPSSSPPEEDASAGDEGGSSPESESKRTGENSTLSSVD</sequence>
<dbReference type="InterPro" id="IPR050487">
    <property type="entry name" value="FtsQ_DivIB"/>
</dbReference>
<feature type="region of interest" description="Disordered" evidence="8">
    <location>
        <begin position="1"/>
        <end position="120"/>
    </location>
</feature>
<keyword evidence="7" id="KW-0131">Cell cycle</keyword>
<dbReference type="PANTHER" id="PTHR37820">
    <property type="entry name" value="CELL DIVISION PROTEIN DIVIB"/>
    <property type="match status" value="1"/>
</dbReference>
<dbReference type="PANTHER" id="PTHR37820:SF1">
    <property type="entry name" value="CELL DIVISION PROTEIN FTSQ"/>
    <property type="match status" value="1"/>
</dbReference>
<evidence type="ECO:0000256" key="9">
    <source>
        <dbReference type="SAM" id="Phobius"/>
    </source>
</evidence>
<dbReference type="Gene3D" id="3.10.20.310">
    <property type="entry name" value="membrane protein fhac"/>
    <property type="match status" value="1"/>
</dbReference>
<keyword evidence="5 9" id="KW-1133">Transmembrane helix</keyword>
<reference evidence="12" key="1">
    <citation type="submission" date="2020-07" db="EMBL/GenBank/DDBJ databases">
        <title>Complete genome sequencing of Clostridia bacterium strain 12CBH8.</title>
        <authorList>
            <person name="Sakamoto M."/>
            <person name="Murakami T."/>
            <person name="Mori H."/>
        </authorList>
    </citation>
    <scope>NUCLEOTIDE SEQUENCE [LARGE SCALE GENOMIC DNA]</scope>
    <source>
        <strain evidence="12">12CBH8</strain>
    </source>
</reference>
<evidence type="ECO:0000256" key="7">
    <source>
        <dbReference type="ARBA" id="ARBA00023306"/>
    </source>
</evidence>
<evidence type="ECO:0000256" key="4">
    <source>
        <dbReference type="ARBA" id="ARBA00022692"/>
    </source>
</evidence>
<evidence type="ECO:0000256" key="6">
    <source>
        <dbReference type="ARBA" id="ARBA00023136"/>
    </source>
</evidence>
<dbReference type="RefSeq" id="WP_215532949.1">
    <property type="nucleotide sequence ID" value="NZ_AP023321.1"/>
</dbReference>
<keyword evidence="3" id="KW-0132">Cell division</keyword>
<feature type="region of interest" description="Disordered" evidence="8">
    <location>
        <begin position="355"/>
        <end position="403"/>
    </location>
</feature>
<evidence type="ECO:0000256" key="8">
    <source>
        <dbReference type="SAM" id="MobiDB-lite"/>
    </source>
</evidence>
<evidence type="ECO:0000256" key="3">
    <source>
        <dbReference type="ARBA" id="ARBA00022618"/>
    </source>
</evidence>
<dbReference type="PROSITE" id="PS51779">
    <property type="entry name" value="POTRA"/>
    <property type="match status" value="1"/>
</dbReference>
<proteinExistence type="predicted"/>
<dbReference type="GO" id="GO:0005886">
    <property type="term" value="C:plasma membrane"/>
    <property type="evidence" value="ECO:0007669"/>
    <property type="project" value="TreeGrafter"/>
</dbReference>
<keyword evidence="4 9" id="KW-0812">Transmembrane</keyword>
<dbReference type="GO" id="GO:0051301">
    <property type="term" value="P:cell division"/>
    <property type="evidence" value="ECO:0007669"/>
    <property type="project" value="UniProtKB-KW"/>
</dbReference>
<feature type="domain" description="POTRA" evidence="10">
    <location>
        <begin position="148"/>
        <end position="217"/>
    </location>
</feature>
<feature type="compositionally biased region" description="Polar residues" evidence="8">
    <location>
        <begin position="36"/>
        <end position="55"/>
    </location>
</feature>
<accession>A0A7I8D298</accession>
<dbReference type="Pfam" id="PF08478">
    <property type="entry name" value="POTRA_1"/>
    <property type="match status" value="1"/>
</dbReference>
<comment type="subcellular location">
    <subcellularLocation>
        <location evidence="1">Membrane</location>
    </subcellularLocation>
</comment>
<dbReference type="InterPro" id="IPR034746">
    <property type="entry name" value="POTRA"/>
</dbReference>
<evidence type="ECO:0000313" key="12">
    <source>
        <dbReference type="Proteomes" id="UP000593890"/>
    </source>
</evidence>
<dbReference type="EMBL" id="AP023321">
    <property type="protein sequence ID" value="BCI60896.1"/>
    <property type="molecule type" value="Genomic_DNA"/>
</dbReference>